<proteinExistence type="predicted"/>
<dbReference type="VEuPathDB" id="ToxoDB:EMWEY_00019600"/>
<accession>U6MBK4</accession>
<keyword evidence="1" id="KW-1133">Transmembrane helix</keyword>
<evidence type="ECO:0008006" key="4">
    <source>
        <dbReference type="Google" id="ProtNLM"/>
    </source>
</evidence>
<protein>
    <recommendedName>
        <fullName evidence="4">Transmembrane protein</fullName>
    </recommendedName>
</protein>
<gene>
    <name evidence="2" type="ORF">EMWEY_00019600</name>
</gene>
<dbReference type="OMA" id="LSEYYYI"/>
<dbReference type="GeneID" id="25335946"/>
<feature type="transmembrane region" description="Helical" evidence="1">
    <location>
        <begin position="94"/>
        <end position="113"/>
    </location>
</feature>
<reference evidence="2" key="1">
    <citation type="submission" date="2013-10" db="EMBL/GenBank/DDBJ databases">
        <title>Genomic analysis of the causative agents of coccidiosis in chickens.</title>
        <authorList>
            <person name="Reid A.J."/>
            <person name="Blake D."/>
            <person name="Billington K."/>
            <person name="Browne H."/>
            <person name="Dunn M."/>
            <person name="Hung S."/>
            <person name="Kawahara F."/>
            <person name="Miranda-Saavedra D."/>
            <person name="Mourier T."/>
            <person name="Nagra H."/>
            <person name="Otto T.D."/>
            <person name="Rawlings N."/>
            <person name="Sanchez A."/>
            <person name="Sanders M."/>
            <person name="Subramaniam C."/>
            <person name="Tay Y."/>
            <person name="Dear P."/>
            <person name="Doerig C."/>
            <person name="Gruber A."/>
            <person name="Parkinson J."/>
            <person name="Shirley M."/>
            <person name="Wan K.L."/>
            <person name="Berriman M."/>
            <person name="Tomley F."/>
            <person name="Pain A."/>
        </authorList>
    </citation>
    <scope>NUCLEOTIDE SEQUENCE [LARGE SCALE GENOMIC DNA]</scope>
    <source>
        <strain evidence="2">Weybridge</strain>
    </source>
</reference>
<keyword evidence="1" id="KW-0472">Membrane</keyword>
<evidence type="ECO:0000313" key="2">
    <source>
        <dbReference type="EMBL" id="CDJ59020.1"/>
    </source>
</evidence>
<feature type="transmembrane region" description="Helical" evidence="1">
    <location>
        <begin position="47"/>
        <end position="73"/>
    </location>
</feature>
<organism evidence="2 3">
    <name type="scientific">Eimeria maxima</name>
    <name type="common">Coccidian parasite</name>
    <dbReference type="NCBI Taxonomy" id="5804"/>
    <lineage>
        <taxon>Eukaryota</taxon>
        <taxon>Sar</taxon>
        <taxon>Alveolata</taxon>
        <taxon>Apicomplexa</taxon>
        <taxon>Conoidasida</taxon>
        <taxon>Coccidia</taxon>
        <taxon>Eucoccidiorida</taxon>
        <taxon>Eimeriorina</taxon>
        <taxon>Eimeriidae</taxon>
        <taxon>Eimeria</taxon>
    </lineage>
</organism>
<dbReference type="RefSeq" id="XP_013335668.1">
    <property type="nucleotide sequence ID" value="XM_013480214.1"/>
</dbReference>
<name>U6MBK4_EIMMA</name>
<evidence type="ECO:0000256" key="1">
    <source>
        <dbReference type="SAM" id="Phobius"/>
    </source>
</evidence>
<sequence>MPGQASTQNDTPEQMKKEMWDDAEVEELDTKVFVDNDTEGGDTGKDWLPYVIASFFLSVVFPPLGCVAFCLSLGAPAGSKRAVWAERALRIGSLLSFVYTLLLAMLLSEYYYIPNSGAVLGYGF</sequence>
<dbReference type="AlphaFoldDB" id="U6MBK4"/>
<evidence type="ECO:0000313" key="3">
    <source>
        <dbReference type="Proteomes" id="UP000030763"/>
    </source>
</evidence>
<dbReference type="EMBL" id="HG720036">
    <property type="protein sequence ID" value="CDJ59020.1"/>
    <property type="molecule type" value="Genomic_DNA"/>
</dbReference>
<dbReference type="OrthoDB" id="342755at2759"/>
<reference evidence="2" key="2">
    <citation type="submission" date="2013-10" db="EMBL/GenBank/DDBJ databases">
        <authorList>
            <person name="Aslett M."/>
        </authorList>
    </citation>
    <scope>NUCLEOTIDE SEQUENCE [LARGE SCALE GENOMIC DNA]</scope>
    <source>
        <strain evidence="2">Weybridge</strain>
    </source>
</reference>
<keyword evidence="1" id="KW-0812">Transmembrane</keyword>
<keyword evidence="3" id="KW-1185">Reference proteome</keyword>
<dbReference type="Proteomes" id="UP000030763">
    <property type="component" value="Unassembled WGS sequence"/>
</dbReference>